<dbReference type="RefSeq" id="WP_125555815.1">
    <property type="nucleotide sequence ID" value="NZ_RBVX01000008.1"/>
</dbReference>
<feature type="domain" description="Scaffold protein Nfu/NifU N-terminal" evidence="2">
    <location>
        <begin position="4"/>
        <end position="90"/>
    </location>
</feature>
<evidence type="ECO:0000313" key="3">
    <source>
        <dbReference type="EMBL" id="RSL33410.1"/>
    </source>
</evidence>
<dbReference type="InterPro" id="IPR014824">
    <property type="entry name" value="Nfu/NifU_N"/>
</dbReference>
<protein>
    <submittedName>
        <fullName evidence="3">Virulence factor</fullName>
    </submittedName>
</protein>
<dbReference type="AlphaFoldDB" id="A0A428N4J4"/>
<sequence>MNIVSIEPTPSPNTMKLILDETLPVGQSNNYTSKNIEEAPEFIRTILEIEGVTGVYHVSDFMAVERHPKSEWEGLLSQVRTVFGEEQTEIAGSENDSNEAFGEVKIQLQTFKSIPMQVKLTNAEEEKRQGLPERFQTAAFKAQTDEDNIVMQRTWEDHSVRYGADLEEIGAEVAEEIAAAYPQERLDTLIQLSLSGEENAQQFEERFIEVTEEMLDDPDWKNRYANLDKMNPKEKDLPVLEKALHDEKSSIRRLAVVYIGMIEEPIVLPLLRQAMQDNSVTVRRTAADCFSDLGDPAGIPAMIESLKDKNKLVRWRAAMFLYEVGDDSAIESLRETVDDPAFEVALQAKLALERIEGGEKAKGSVWKQMAERMEQDKNNA</sequence>
<comment type="caution">
    <text evidence="3">The sequence shown here is derived from an EMBL/GenBank/DDBJ whole genome shotgun (WGS) entry which is preliminary data.</text>
</comment>
<dbReference type="SUPFAM" id="SSF48371">
    <property type="entry name" value="ARM repeat"/>
    <property type="match status" value="1"/>
</dbReference>
<keyword evidence="4" id="KW-1185">Reference proteome</keyword>
<dbReference type="SMART" id="SM00567">
    <property type="entry name" value="EZ_HEAT"/>
    <property type="match status" value="3"/>
</dbReference>
<dbReference type="Pfam" id="PF13769">
    <property type="entry name" value="Virulence_fact"/>
    <property type="match status" value="1"/>
</dbReference>
<proteinExistence type="predicted"/>
<organism evidence="3 4">
    <name type="scientific">Salibacterium salarium</name>
    <dbReference type="NCBI Taxonomy" id="284579"/>
    <lineage>
        <taxon>Bacteria</taxon>
        <taxon>Bacillati</taxon>
        <taxon>Bacillota</taxon>
        <taxon>Bacilli</taxon>
        <taxon>Bacillales</taxon>
        <taxon>Bacillaceae</taxon>
    </lineage>
</organism>
<reference evidence="3 4" key="1">
    <citation type="submission" date="2018-10" db="EMBL/GenBank/DDBJ databases">
        <title>Draft genome sequence of Bacillus salarius IM0101, isolated from a hypersaline soil in Inner Mongolia, China.</title>
        <authorList>
            <person name="Yamprayoonswat W."/>
            <person name="Boonvisut S."/>
            <person name="Jumpathong W."/>
            <person name="Sittihan S."/>
            <person name="Ruangsuj P."/>
            <person name="Wanthongcharoen S."/>
            <person name="Thongpramul N."/>
            <person name="Pimmason S."/>
            <person name="Yu B."/>
            <person name="Yasawong M."/>
        </authorList>
    </citation>
    <scope>NUCLEOTIDE SEQUENCE [LARGE SCALE GENOMIC DNA]</scope>
    <source>
        <strain evidence="3 4">IM0101</strain>
    </source>
</reference>
<evidence type="ECO:0000259" key="2">
    <source>
        <dbReference type="SMART" id="SM00932"/>
    </source>
</evidence>
<dbReference type="Gene3D" id="3.30.1370.70">
    <property type="entry name" value="Scaffold protein Nfu/NifU, N-terminal domain"/>
    <property type="match status" value="1"/>
</dbReference>
<evidence type="ECO:0000256" key="1">
    <source>
        <dbReference type="ARBA" id="ARBA00045876"/>
    </source>
</evidence>
<dbReference type="PANTHER" id="PTHR12697">
    <property type="entry name" value="PBS LYASE HEAT-LIKE PROTEIN"/>
    <property type="match status" value="1"/>
</dbReference>
<dbReference type="InterPro" id="IPR011989">
    <property type="entry name" value="ARM-like"/>
</dbReference>
<dbReference type="Pfam" id="PF13646">
    <property type="entry name" value="HEAT_2"/>
    <property type="match status" value="1"/>
</dbReference>
<dbReference type="PROSITE" id="PS50077">
    <property type="entry name" value="HEAT_REPEAT"/>
    <property type="match status" value="1"/>
</dbReference>
<dbReference type="PANTHER" id="PTHR12697:SF37">
    <property type="entry name" value="CONSERVED VIRULENCE FACTOR C"/>
    <property type="match status" value="1"/>
</dbReference>
<dbReference type="Pfam" id="PF08712">
    <property type="entry name" value="Nfu_N"/>
    <property type="match status" value="1"/>
</dbReference>
<dbReference type="EMBL" id="RBVX01000008">
    <property type="protein sequence ID" value="RSL33410.1"/>
    <property type="molecule type" value="Genomic_DNA"/>
</dbReference>
<gene>
    <name evidence="3" type="ORF">D7Z54_10610</name>
</gene>
<dbReference type="OrthoDB" id="420201at2"/>
<dbReference type="InterPro" id="IPR036498">
    <property type="entry name" value="Nfu/NifU_N_sf"/>
</dbReference>
<evidence type="ECO:0000313" key="4">
    <source>
        <dbReference type="Proteomes" id="UP000275076"/>
    </source>
</evidence>
<dbReference type="InterPro" id="IPR025989">
    <property type="entry name" value="Virulence_F_dom"/>
</dbReference>
<accession>A0A428N4J4</accession>
<dbReference type="SUPFAM" id="SSF110836">
    <property type="entry name" value="Hypothetical protein SAV1430"/>
    <property type="match status" value="1"/>
</dbReference>
<dbReference type="InterPro" id="IPR016024">
    <property type="entry name" value="ARM-type_fold"/>
</dbReference>
<comment type="function">
    <text evidence="1">Catalyzes the hydroxylation of the N(6)-(4-aminobutyl)-L-lysine intermediate produced by deoxyhypusine synthase/DHPS on a critical lysine of the eukaryotic translation initiation factor 5A/eIF-5A. This is the second step of the post-translational modification of that lysine into an unusual amino acid residue named hypusine. Hypusination is unique to mature eIF-5A factor and is essential for its function.</text>
</comment>
<dbReference type="Gene3D" id="1.25.10.10">
    <property type="entry name" value="Leucine-rich Repeat Variant"/>
    <property type="match status" value="1"/>
</dbReference>
<dbReference type="InterPro" id="IPR004155">
    <property type="entry name" value="PBS_lyase_HEAT"/>
</dbReference>
<name>A0A428N4J4_9BACI</name>
<dbReference type="InterPro" id="IPR021133">
    <property type="entry name" value="HEAT_type_2"/>
</dbReference>
<dbReference type="SMART" id="SM00932">
    <property type="entry name" value="Nfu_N"/>
    <property type="match status" value="1"/>
</dbReference>
<dbReference type="Proteomes" id="UP000275076">
    <property type="component" value="Unassembled WGS sequence"/>
</dbReference>
<dbReference type="GO" id="GO:0016491">
    <property type="term" value="F:oxidoreductase activity"/>
    <property type="evidence" value="ECO:0007669"/>
    <property type="project" value="TreeGrafter"/>
</dbReference>